<gene>
    <name evidence="1" type="ORF">CTEN0397_LOCUS4826</name>
</gene>
<proteinExistence type="predicted"/>
<dbReference type="Gene3D" id="1.20.1170.10">
    <property type="match status" value="1"/>
</dbReference>
<name>A0A7S1D0W6_CYCTE</name>
<dbReference type="SUPFAM" id="SSF58100">
    <property type="entry name" value="Bacterial hemolysins"/>
    <property type="match status" value="1"/>
</dbReference>
<sequence length="330" mass="34578">MVTPAASFVPGPSRVAIVNGLLSSTTTDPVVSFREKTKLLVTNTRTEASTTSSTLVADLHAIDQTVAQVTASLAQIPSMASSVQSNINDVVAAAKASQVSTQKIANDLRNIATTWVPPLTAISNSPTPDLNNARAQVQGLAEALNGATGDFKKAESDASAFNQASANAVGALATLANQLSTQATTNAAQVASLQNTINGLNSKIAKDRAYEQVGWILGPLGHELAKEIGDLVDSVAQKQAQINSMQQQISADQQTLKQISISEAWCKSTSMYANTLQQQVSSLLQAQQALYTELTSVSNESNPDNLFAGWVSSEVGAIVTSLNQLLNPQV</sequence>
<dbReference type="EMBL" id="HBFW01007390">
    <property type="protein sequence ID" value="CAD8933797.1"/>
    <property type="molecule type" value="Transcribed_RNA"/>
</dbReference>
<evidence type="ECO:0000313" key="1">
    <source>
        <dbReference type="EMBL" id="CAD8933797.1"/>
    </source>
</evidence>
<organism evidence="1">
    <name type="scientific">Cyclophora tenuis</name>
    <name type="common">Marine diatom</name>
    <dbReference type="NCBI Taxonomy" id="216820"/>
    <lineage>
        <taxon>Eukaryota</taxon>
        <taxon>Sar</taxon>
        <taxon>Stramenopiles</taxon>
        <taxon>Ochrophyta</taxon>
        <taxon>Bacillariophyta</taxon>
        <taxon>Fragilariophyceae</taxon>
        <taxon>Fragilariophycidae</taxon>
        <taxon>Cyclophorales</taxon>
        <taxon>Cyclophoraceae</taxon>
        <taxon>Cyclophora</taxon>
    </lineage>
</organism>
<accession>A0A7S1D0W6</accession>
<reference evidence="1" key="1">
    <citation type="submission" date="2021-01" db="EMBL/GenBank/DDBJ databases">
        <authorList>
            <person name="Corre E."/>
            <person name="Pelletier E."/>
            <person name="Niang G."/>
            <person name="Scheremetjew M."/>
            <person name="Finn R."/>
            <person name="Kale V."/>
            <person name="Holt S."/>
            <person name="Cochrane G."/>
            <person name="Meng A."/>
            <person name="Brown T."/>
            <person name="Cohen L."/>
        </authorList>
    </citation>
    <scope>NUCLEOTIDE SEQUENCE</scope>
    <source>
        <strain evidence="1">ECT3854</strain>
    </source>
</reference>
<dbReference type="AlphaFoldDB" id="A0A7S1D0W6"/>
<protein>
    <submittedName>
        <fullName evidence="1">Uncharacterized protein</fullName>
    </submittedName>
</protein>